<dbReference type="SUPFAM" id="SSF51735">
    <property type="entry name" value="NAD(P)-binding Rossmann-fold domains"/>
    <property type="match status" value="1"/>
</dbReference>
<dbReference type="Pfam" id="PF00106">
    <property type="entry name" value="adh_short"/>
    <property type="match status" value="1"/>
</dbReference>
<dbReference type="PRINTS" id="PR00081">
    <property type="entry name" value="GDHRDH"/>
</dbReference>
<dbReference type="RefSeq" id="WP_192023760.1">
    <property type="nucleotide sequence ID" value="NZ_JACYTN010000002.1"/>
</dbReference>
<dbReference type="PROSITE" id="PS00061">
    <property type="entry name" value="ADH_SHORT"/>
    <property type="match status" value="1"/>
</dbReference>
<dbReference type="InterPro" id="IPR051721">
    <property type="entry name" value="Biopterin_syn/organic_redct"/>
</dbReference>
<evidence type="ECO:0000313" key="6">
    <source>
        <dbReference type="EMBL" id="MBD8497300.1"/>
    </source>
</evidence>
<sequence length="247" mass="27563">MSTRYFIITGTSRGIGETLANSLLEDGHYVYGISRGESQLLSTYDNYTHTYFNLREVDKINDLFTSIFERIKVDAQTDMICLINNAAMLEPLKPIDRCTPEEIVSNLQISLMAPILLTSGFIQHTEKLRTRKKIINISSGSAIYPVPDMSVYCTAKAGLNMFTQCVGAEQANRAYPVEIVAVDPGMVDTTLQKMAREQDEAQFSCAGLFQEVYTNGQLQSTESVVMRIMQIIEEQVEAGRTITSITT</sequence>
<dbReference type="Gene3D" id="3.40.50.720">
    <property type="entry name" value="NAD(P)-binding Rossmann-like Domain"/>
    <property type="match status" value="1"/>
</dbReference>
<comment type="subcellular location">
    <subcellularLocation>
        <location evidence="1">Cytoplasm</location>
    </subcellularLocation>
</comment>
<keyword evidence="5" id="KW-0560">Oxidoreductase</keyword>
<gene>
    <name evidence="6" type="ORF">IFO66_03200</name>
</gene>
<reference evidence="6 7" key="1">
    <citation type="submission" date="2020-09" db="EMBL/GenBank/DDBJ databases">
        <title>Paenibacillus sp. CAU 1523 isolated from sand of Haeundae Beach.</title>
        <authorList>
            <person name="Kim W."/>
        </authorList>
    </citation>
    <scope>NUCLEOTIDE SEQUENCE [LARGE SCALE GENOMIC DNA]</scope>
    <source>
        <strain evidence="6 7">CAU 1523</strain>
    </source>
</reference>
<proteinExistence type="inferred from homology"/>
<dbReference type="InterPro" id="IPR002347">
    <property type="entry name" value="SDR_fam"/>
</dbReference>
<evidence type="ECO:0000256" key="3">
    <source>
        <dbReference type="ARBA" id="ARBA00022490"/>
    </source>
</evidence>
<dbReference type="EMBL" id="JACYTN010000002">
    <property type="protein sequence ID" value="MBD8497300.1"/>
    <property type="molecule type" value="Genomic_DNA"/>
</dbReference>
<evidence type="ECO:0000256" key="2">
    <source>
        <dbReference type="ARBA" id="ARBA00006484"/>
    </source>
</evidence>
<keyword evidence="3" id="KW-0963">Cytoplasm</keyword>
<dbReference type="InterPro" id="IPR020904">
    <property type="entry name" value="Sc_DH/Rdtase_CS"/>
</dbReference>
<evidence type="ECO:0000256" key="4">
    <source>
        <dbReference type="ARBA" id="ARBA00022857"/>
    </source>
</evidence>
<dbReference type="InterPro" id="IPR036291">
    <property type="entry name" value="NAD(P)-bd_dom_sf"/>
</dbReference>
<dbReference type="PANTHER" id="PTHR44085:SF2">
    <property type="entry name" value="SEPIAPTERIN REDUCTASE"/>
    <property type="match status" value="1"/>
</dbReference>
<evidence type="ECO:0000313" key="7">
    <source>
        <dbReference type="Proteomes" id="UP000634529"/>
    </source>
</evidence>
<keyword evidence="7" id="KW-1185">Reference proteome</keyword>
<evidence type="ECO:0000256" key="5">
    <source>
        <dbReference type="ARBA" id="ARBA00023002"/>
    </source>
</evidence>
<comment type="caution">
    <text evidence="6">The sequence shown here is derived from an EMBL/GenBank/DDBJ whole genome shotgun (WGS) entry which is preliminary data.</text>
</comment>
<keyword evidence="4" id="KW-0521">NADP</keyword>
<name>A0ABR9AVR8_9BACL</name>
<organism evidence="6 7">
    <name type="scientific">Paenibacillus arenosi</name>
    <dbReference type="NCBI Taxonomy" id="2774142"/>
    <lineage>
        <taxon>Bacteria</taxon>
        <taxon>Bacillati</taxon>
        <taxon>Bacillota</taxon>
        <taxon>Bacilli</taxon>
        <taxon>Bacillales</taxon>
        <taxon>Paenibacillaceae</taxon>
        <taxon>Paenibacillus</taxon>
    </lineage>
</organism>
<dbReference type="Proteomes" id="UP000634529">
    <property type="component" value="Unassembled WGS sequence"/>
</dbReference>
<evidence type="ECO:0000256" key="1">
    <source>
        <dbReference type="ARBA" id="ARBA00004496"/>
    </source>
</evidence>
<comment type="similarity">
    <text evidence="2">Belongs to the short-chain dehydrogenases/reductases (SDR) family.</text>
</comment>
<dbReference type="PANTHER" id="PTHR44085">
    <property type="entry name" value="SEPIAPTERIN REDUCTASE"/>
    <property type="match status" value="1"/>
</dbReference>
<protein>
    <submittedName>
        <fullName evidence="6">SDR family NAD(P)-dependent oxidoreductase</fullName>
    </submittedName>
</protein>
<accession>A0ABR9AVR8</accession>